<dbReference type="GO" id="GO:0005634">
    <property type="term" value="C:nucleus"/>
    <property type="evidence" value="ECO:0007669"/>
    <property type="project" value="UniProtKB-SubCell"/>
</dbReference>
<reference evidence="15" key="1">
    <citation type="submission" date="2025-08" db="UniProtKB">
        <authorList>
            <consortium name="RefSeq"/>
        </authorList>
    </citation>
    <scope>IDENTIFICATION</scope>
    <source>
        <tissue evidence="15">Spleen</tissue>
    </source>
</reference>
<feature type="region of interest" description="Disordered" evidence="12">
    <location>
        <begin position="513"/>
        <end position="549"/>
    </location>
</feature>
<dbReference type="InterPro" id="IPR001841">
    <property type="entry name" value="Znf_RING"/>
</dbReference>
<dbReference type="InterPro" id="IPR013083">
    <property type="entry name" value="Znf_RING/FYVE/PHD"/>
</dbReference>
<feature type="compositionally biased region" description="Basic and acidic residues" evidence="12">
    <location>
        <begin position="156"/>
        <end position="233"/>
    </location>
</feature>
<feature type="compositionally biased region" description="Basic residues" evidence="12">
    <location>
        <begin position="522"/>
        <end position="532"/>
    </location>
</feature>
<feature type="domain" description="RING-type" evidence="13">
    <location>
        <begin position="16"/>
        <end position="55"/>
    </location>
</feature>
<proteinExistence type="predicted"/>
<dbReference type="Gene3D" id="3.30.40.10">
    <property type="entry name" value="Zinc/RING finger domain, C3HC4 (zinc finger)"/>
    <property type="match status" value="1"/>
</dbReference>
<feature type="region of interest" description="Disordered" evidence="12">
    <location>
        <begin position="263"/>
        <end position="296"/>
    </location>
</feature>
<evidence type="ECO:0000256" key="3">
    <source>
        <dbReference type="ARBA" id="ARBA00012483"/>
    </source>
</evidence>
<accession>A0A6P5KYU4</accession>
<keyword evidence="4" id="KW-0808">Transferase</keyword>
<organism evidence="14 15">
    <name type="scientific">Phascolarctos cinereus</name>
    <name type="common">Koala</name>
    <dbReference type="NCBI Taxonomy" id="38626"/>
    <lineage>
        <taxon>Eukaryota</taxon>
        <taxon>Metazoa</taxon>
        <taxon>Chordata</taxon>
        <taxon>Craniata</taxon>
        <taxon>Vertebrata</taxon>
        <taxon>Euteleostomi</taxon>
        <taxon>Mammalia</taxon>
        <taxon>Metatheria</taxon>
        <taxon>Diprotodontia</taxon>
        <taxon>Phascolarctidae</taxon>
        <taxon>Phascolarctos</taxon>
    </lineage>
</organism>
<dbReference type="GO" id="GO:0061630">
    <property type="term" value="F:ubiquitin protein ligase activity"/>
    <property type="evidence" value="ECO:0007669"/>
    <property type="project" value="UniProtKB-EC"/>
</dbReference>
<dbReference type="SUPFAM" id="SSF57850">
    <property type="entry name" value="RING/U-box"/>
    <property type="match status" value="1"/>
</dbReference>
<keyword evidence="10" id="KW-0539">Nucleus</keyword>
<evidence type="ECO:0000313" key="14">
    <source>
        <dbReference type="Proteomes" id="UP000515140"/>
    </source>
</evidence>
<evidence type="ECO:0000256" key="8">
    <source>
        <dbReference type="ARBA" id="ARBA00022786"/>
    </source>
</evidence>
<dbReference type="InterPro" id="IPR018957">
    <property type="entry name" value="Znf_C3HC4_RING-type"/>
</dbReference>
<keyword evidence="6" id="KW-0227">DNA damage</keyword>
<dbReference type="GO" id="GO:0031491">
    <property type="term" value="F:nucleosome binding"/>
    <property type="evidence" value="ECO:0007669"/>
    <property type="project" value="TreeGrafter"/>
</dbReference>
<keyword evidence="7 11" id="KW-0863">Zinc-finger</keyword>
<feature type="region of interest" description="Disordered" evidence="12">
    <location>
        <begin position="155"/>
        <end position="233"/>
    </location>
</feature>
<dbReference type="InParanoid" id="A0A6P5KYU4"/>
<feature type="compositionally biased region" description="Polar residues" evidence="12">
    <location>
        <begin position="287"/>
        <end position="296"/>
    </location>
</feature>
<evidence type="ECO:0000256" key="12">
    <source>
        <dbReference type="SAM" id="MobiDB-lite"/>
    </source>
</evidence>
<evidence type="ECO:0000313" key="15">
    <source>
        <dbReference type="RefSeq" id="XP_020849754.1"/>
    </source>
</evidence>
<dbReference type="Proteomes" id="UP000515140">
    <property type="component" value="Unplaced"/>
</dbReference>
<dbReference type="KEGG" id="pcw:110213686"/>
<evidence type="ECO:0000256" key="11">
    <source>
        <dbReference type="PROSITE-ProRule" id="PRU00175"/>
    </source>
</evidence>
<name>A0A6P5KYU4_PHACI</name>
<keyword evidence="14" id="KW-1185">Reference proteome</keyword>
<evidence type="ECO:0000256" key="5">
    <source>
        <dbReference type="ARBA" id="ARBA00022723"/>
    </source>
</evidence>
<sequence>MATSPEAPLKISDCFCPICTEILVEPVSLPCGHTLCHSCFQQTVQKASLHCPFCRRRVSSWARAQARQNTLINQKLWRRIEKQYIRNGGLASEGRRTQRREREADLPLRRLSAPGELRREYEEELSKVEAERRACAEEEARVSAEYINRLLAEEGEEKRRREEEEGSQRNGQEEKGKLRRELEQKENQKEEENQGSKQEETQTREKRPRYEEDQRQAREEGERQREREDLLKLDKDLAREISISLKTLKCVLTSLFVASSSYPASCRTPKKTESKPNNAGDIHKCMTSRSQLTSPELENELEIAGGKRSYNSKEVSIGKEKSPRWQEQRGGDFPTLSTQAFCEIENIGARASLENGMKEREPGTSSEDEIISHCNVANHRLPKTKFFCSGKVVTKPSSKSENECTAEMKNEGTSLLVNKEIPGRKSLESLSESLSDSGLSLKKGKICPETTPEKEERKNNFTQKLMDLEHLFFERHKQEEKDRLLALQLQGKINKEQRKLNWRKRTRDAYLLRPRASLNSDKRRRVCSRSSKKKAEAALSEPSRGPKYE</sequence>
<dbReference type="PROSITE" id="PS50089">
    <property type="entry name" value="ZF_RING_2"/>
    <property type="match status" value="1"/>
</dbReference>
<dbReference type="PANTHER" id="PTHR23328">
    <property type="entry name" value="RING-TYPE DOMAIN-CONTAINING PROTEIN"/>
    <property type="match status" value="1"/>
</dbReference>
<evidence type="ECO:0000256" key="7">
    <source>
        <dbReference type="ARBA" id="ARBA00022771"/>
    </source>
</evidence>
<dbReference type="GO" id="GO:0035861">
    <property type="term" value="C:site of double-strand break"/>
    <property type="evidence" value="ECO:0007669"/>
    <property type="project" value="TreeGrafter"/>
</dbReference>
<dbReference type="Pfam" id="PF00097">
    <property type="entry name" value="zf-C3HC4"/>
    <property type="match status" value="1"/>
</dbReference>
<dbReference type="InterPro" id="IPR051657">
    <property type="entry name" value="RNF168/RNF169_E3_ubiq-ligase"/>
</dbReference>
<keyword evidence="8" id="KW-0833">Ubl conjugation pathway</keyword>
<dbReference type="EC" id="2.3.2.27" evidence="3"/>
<evidence type="ECO:0000256" key="9">
    <source>
        <dbReference type="ARBA" id="ARBA00022833"/>
    </source>
</evidence>
<dbReference type="GeneID" id="110213686"/>
<comment type="subcellular location">
    <subcellularLocation>
        <location evidence="2">Nucleus</location>
    </subcellularLocation>
</comment>
<gene>
    <name evidence="15" type="primary">LOC110213686</name>
</gene>
<evidence type="ECO:0000259" key="13">
    <source>
        <dbReference type="PROSITE" id="PS50089"/>
    </source>
</evidence>
<protein>
    <recommendedName>
        <fullName evidence="3">RING-type E3 ubiquitin transferase</fullName>
        <ecNumber evidence="3">2.3.2.27</ecNumber>
    </recommendedName>
</protein>
<dbReference type="RefSeq" id="XP_020849754.1">
    <property type="nucleotide sequence ID" value="XM_020994095.1"/>
</dbReference>
<keyword evidence="9" id="KW-0862">Zinc</keyword>
<dbReference type="SMART" id="SM00184">
    <property type="entry name" value="RING"/>
    <property type="match status" value="1"/>
</dbReference>
<evidence type="ECO:0000256" key="1">
    <source>
        <dbReference type="ARBA" id="ARBA00000900"/>
    </source>
</evidence>
<dbReference type="GO" id="GO:0006302">
    <property type="term" value="P:double-strand break repair"/>
    <property type="evidence" value="ECO:0007669"/>
    <property type="project" value="TreeGrafter"/>
</dbReference>
<dbReference type="CDD" id="cd21952">
    <property type="entry name" value="MIU2_RNF168"/>
    <property type="match status" value="1"/>
</dbReference>
<evidence type="ECO:0000256" key="6">
    <source>
        <dbReference type="ARBA" id="ARBA00022763"/>
    </source>
</evidence>
<comment type="catalytic activity">
    <reaction evidence="1">
        <text>S-ubiquitinyl-[E2 ubiquitin-conjugating enzyme]-L-cysteine + [acceptor protein]-L-lysine = [E2 ubiquitin-conjugating enzyme]-L-cysteine + N(6)-ubiquitinyl-[acceptor protein]-L-lysine.</text>
        <dbReference type="EC" id="2.3.2.27"/>
    </reaction>
</comment>
<evidence type="ECO:0000256" key="2">
    <source>
        <dbReference type="ARBA" id="ARBA00004123"/>
    </source>
</evidence>
<dbReference type="CDD" id="cd22265">
    <property type="entry name" value="UDM1_RNF168"/>
    <property type="match status" value="1"/>
</dbReference>
<keyword evidence="5" id="KW-0479">Metal-binding</keyword>
<dbReference type="GO" id="GO:0008270">
    <property type="term" value="F:zinc ion binding"/>
    <property type="evidence" value="ECO:0007669"/>
    <property type="project" value="UniProtKB-KW"/>
</dbReference>
<dbReference type="CDD" id="cd16550">
    <property type="entry name" value="RING-HC_RNF168"/>
    <property type="match status" value="1"/>
</dbReference>
<evidence type="ECO:0000256" key="4">
    <source>
        <dbReference type="ARBA" id="ARBA00022679"/>
    </source>
</evidence>
<dbReference type="AlphaFoldDB" id="A0A6P5KYU4"/>
<dbReference type="PANTHER" id="PTHR23328:SF1">
    <property type="entry name" value="E3 UBIQUITIN-PROTEIN LIGASE RNF168"/>
    <property type="match status" value="1"/>
</dbReference>
<evidence type="ECO:0000256" key="10">
    <source>
        <dbReference type="ARBA" id="ARBA00023242"/>
    </source>
</evidence>